<gene>
    <name evidence="1" type="ORF">BIW11_09434</name>
</gene>
<comment type="caution">
    <text evidence="1">The sequence shown here is derived from an EMBL/GenBank/DDBJ whole genome shotgun (WGS) entry which is preliminary data.</text>
</comment>
<protein>
    <submittedName>
        <fullName evidence="1">Uncharacterized protein</fullName>
    </submittedName>
</protein>
<reference evidence="1 2" key="1">
    <citation type="journal article" date="2017" name="Gigascience">
        <title>Draft genome of the honey bee ectoparasitic mite, Tropilaelaps mercedesae, is shaped by the parasitic life history.</title>
        <authorList>
            <person name="Dong X."/>
            <person name="Armstrong S.D."/>
            <person name="Xia D."/>
            <person name="Makepeace B.L."/>
            <person name="Darby A.C."/>
            <person name="Kadowaki T."/>
        </authorList>
    </citation>
    <scope>NUCLEOTIDE SEQUENCE [LARGE SCALE GENOMIC DNA]</scope>
    <source>
        <strain evidence="1">Wuxi-XJTLU</strain>
    </source>
</reference>
<dbReference type="Proteomes" id="UP000192247">
    <property type="component" value="Unassembled WGS sequence"/>
</dbReference>
<keyword evidence="2" id="KW-1185">Reference proteome</keyword>
<sequence length="100" mass="11430">MIAAEESDRSCSRLRRSYAGSVCLCSHGRDAAVTPSQPPIRKPWPIAEERRISEWRVTVGKQRACLKVDLNTDRLDGHHDDVLVLRICGEQNNVRRQDYN</sequence>
<evidence type="ECO:0000313" key="2">
    <source>
        <dbReference type="Proteomes" id="UP000192247"/>
    </source>
</evidence>
<dbReference type="EMBL" id="MNPL01009051">
    <property type="protein sequence ID" value="OQR73908.1"/>
    <property type="molecule type" value="Genomic_DNA"/>
</dbReference>
<proteinExistence type="predicted"/>
<name>A0A1V9XKL6_9ACAR</name>
<dbReference type="AlphaFoldDB" id="A0A1V9XKL6"/>
<evidence type="ECO:0000313" key="1">
    <source>
        <dbReference type="EMBL" id="OQR73908.1"/>
    </source>
</evidence>
<dbReference type="InParanoid" id="A0A1V9XKL6"/>
<organism evidence="1 2">
    <name type="scientific">Tropilaelaps mercedesae</name>
    <dbReference type="NCBI Taxonomy" id="418985"/>
    <lineage>
        <taxon>Eukaryota</taxon>
        <taxon>Metazoa</taxon>
        <taxon>Ecdysozoa</taxon>
        <taxon>Arthropoda</taxon>
        <taxon>Chelicerata</taxon>
        <taxon>Arachnida</taxon>
        <taxon>Acari</taxon>
        <taxon>Parasitiformes</taxon>
        <taxon>Mesostigmata</taxon>
        <taxon>Gamasina</taxon>
        <taxon>Dermanyssoidea</taxon>
        <taxon>Laelapidae</taxon>
        <taxon>Tropilaelaps</taxon>
    </lineage>
</organism>
<accession>A0A1V9XKL6</accession>